<dbReference type="InterPro" id="IPR004119">
    <property type="entry name" value="EcKL"/>
</dbReference>
<evidence type="ECO:0000313" key="2">
    <source>
        <dbReference type="EMBL" id="CAB3362458.1"/>
    </source>
</evidence>
<dbReference type="EMBL" id="CADEPI010000009">
    <property type="protein sequence ID" value="CAB3362458.1"/>
    <property type="molecule type" value="Genomic_DNA"/>
</dbReference>
<evidence type="ECO:0000259" key="1">
    <source>
        <dbReference type="SMART" id="SM00587"/>
    </source>
</evidence>
<dbReference type="PANTHER" id="PTHR11012">
    <property type="entry name" value="PROTEIN KINASE-LIKE DOMAIN-CONTAINING"/>
    <property type="match status" value="1"/>
</dbReference>
<dbReference type="PANTHER" id="PTHR11012:SF30">
    <property type="entry name" value="PROTEIN KINASE-LIKE DOMAIN-CONTAINING"/>
    <property type="match status" value="1"/>
</dbReference>
<dbReference type="Pfam" id="PF02958">
    <property type="entry name" value="EcKL"/>
    <property type="match status" value="1"/>
</dbReference>
<gene>
    <name evidence="2" type="ORF">CLODIP_2_CD14334</name>
</gene>
<dbReference type="Proteomes" id="UP000494165">
    <property type="component" value="Unassembled WGS sequence"/>
</dbReference>
<dbReference type="AlphaFoldDB" id="A0A8S1BU54"/>
<proteinExistence type="predicted"/>
<keyword evidence="3" id="KW-1185">Reference proteome</keyword>
<organism evidence="2 3">
    <name type="scientific">Cloeon dipterum</name>
    <dbReference type="NCBI Taxonomy" id="197152"/>
    <lineage>
        <taxon>Eukaryota</taxon>
        <taxon>Metazoa</taxon>
        <taxon>Ecdysozoa</taxon>
        <taxon>Arthropoda</taxon>
        <taxon>Hexapoda</taxon>
        <taxon>Insecta</taxon>
        <taxon>Pterygota</taxon>
        <taxon>Palaeoptera</taxon>
        <taxon>Ephemeroptera</taxon>
        <taxon>Pisciforma</taxon>
        <taxon>Baetidae</taxon>
        <taxon>Cloeon</taxon>
    </lineage>
</organism>
<dbReference type="SUPFAM" id="SSF56112">
    <property type="entry name" value="Protein kinase-like (PK-like)"/>
    <property type="match status" value="1"/>
</dbReference>
<dbReference type="OrthoDB" id="190089at2759"/>
<evidence type="ECO:0000313" key="3">
    <source>
        <dbReference type="Proteomes" id="UP000494165"/>
    </source>
</evidence>
<dbReference type="InterPro" id="IPR011009">
    <property type="entry name" value="Kinase-like_dom_sf"/>
</dbReference>
<sequence>MGDDKKSLVHPGDLLAAVRTVYGPQCRIIDLEVTHGTETVQGFLSLMLSAKVKVKTHLGDLKELQVMVKRRPVLAAHVAMIEAMGNNVMARESAFFTTIFPLMKKNCPDLPIVRALVAHEDAIIMEDLRASGFTTIAKSLQDIGRNKKLTFPLARMCVRKLAKIHASSVNIKWRKVMPADFFDPDPLLEGKSSEQFKTFFNLTVQSVIIPIMKKIYLDTPSVSSFVEYIGSPEFFDNVLQFVKYDEENGPNVLLHGDCHLNNMMFKMDKDGNACDMRFIDFQIIRHGPACTDLIYFLYVNATKEFRENHEMDIVRAYVEAFNAEVCTTPDLIDFNKFWKSYERARYYGVVIAMAIRPLQFMPAFEPPSNKGELTDEFFAQADQLDLFSAPAMAAFETDEEFKREVTDIISHTLSVLNKYVFL</sequence>
<accession>A0A8S1BU54</accession>
<name>A0A8S1BU54_9INSE</name>
<dbReference type="SMART" id="SM00587">
    <property type="entry name" value="CHK"/>
    <property type="match status" value="1"/>
</dbReference>
<dbReference type="InterPro" id="IPR015897">
    <property type="entry name" value="CHK_kinase-like"/>
</dbReference>
<protein>
    <recommendedName>
        <fullName evidence="1">CHK kinase-like domain-containing protein</fullName>
    </recommendedName>
</protein>
<reference evidence="2 3" key="1">
    <citation type="submission" date="2020-04" db="EMBL/GenBank/DDBJ databases">
        <authorList>
            <person name="Alioto T."/>
            <person name="Alioto T."/>
            <person name="Gomez Garrido J."/>
        </authorList>
    </citation>
    <scope>NUCLEOTIDE SEQUENCE [LARGE SCALE GENOMIC DNA]</scope>
</reference>
<dbReference type="Gene3D" id="3.90.1200.10">
    <property type="match status" value="1"/>
</dbReference>
<feature type="domain" description="CHK kinase-like" evidence="1">
    <location>
        <begin position="123"/>
        <end position="327"/>
    </location>
</feature>
<comment type="caution">
    <text evidence="2">The sequence shown here is derived from an EMBL/GenBank/DDBJ whole genome shotgun (WGS) entry which is preliminary data.</text>
</comment>